<keyword evidence="3 10" id="KW-0436">Ligase</keyword>
<dbReference type="Gene3D" id="3.90.740.10">
    <property type="entry name" value="Valyl/Leucyl/Isoleucyl-tRNA synthetase, editing domain"/>
    <property type="match status" value="1"/>
</dbReference>
<keyword evidence="11" id="KW-0175">Coiled coil</keyword>
<dbReference type="Gene3D" id="1.10.730.10">
    <property type="entry name" value="Isoleucyl-tRNA Synthetase, Domain 1"/>
    <property type="match status" value="1"/>
</dbReference>
<dbReference type="InterPro" id="IPR013155">
    <property type="entry name" value="M/V/L/I-tRNA-synth_anticd-bd"/>
</dbReference>
<evidence type="ECO:0000313" key="14">
    <source>
        <dbReference type="EMBL" id="KAK4027637.1"/>
    </source>
</evidence>
<evidence type="ECO:0000313" key="15">
    <source>
        <dbReference type="Proteomes" id="UP001234178"/>
    </source>
</evidence>
<name>A0ABR0AR92_9CRUS</name>
<keyword evidence="5 10" id="KW-0067">ATP-binding</keyword>
<comment type="similarity">
    <text evidence="1 10">Belongs to the class-I aminoacyl-tRNA synthetase family.</text>
</comment>
<evidence type="ECO:0000259" key="12">
    <source>
        <dbReference type="Pfam" id="PF00133"/>
    </source>
</evidence>
<dbReference type="CDD" id="cd00817">
    <property type="entry name" value="ValRS_core"/>
    <property type="match status" value="1"/>
</dbReference>
<dbReference type="SUPFAM" id="SSF52374">
    <property type="entry name" value="Nucleotidylyl transferase"/>
    <property type="match status" value="1"/>
</dbReference>
<organism evidence="14 15">
    <name type="scientific">Daphnia magna</name>
    <dbReference type="NCBI Taxonomy" id="35525"/>
    <lineage>
        <taxon>Eukaryota</taxon>
        <taxon>Metazoa</taxon>
        <taxon>Ecdysozoa</taxon>
        <taxon>Arthropoda</taxon>
        <taxon>Crustacea</taxon>
        <taxon>Branchiopoda</taxon>
        <taxon>Diplostraca</taxon>
        <taxon>Cladocera</taxon>
        <taxon>Anomopoda</taxon>
        <taxon>Daphniidae</taxon>
        <taxon>Daphnia</taxon>
    </lineage>
</organism>
<evidence type="ECO:0000256" key="2">
    <source>
        <dbReference type="ARBA" id="ARBA00013169"/>
    </source>
</evidence>
<dbReference type="NCBIfam" id="TIGR00422">
    <property type="entry name" value="valS"/>
    <property type="match status" value="1"/>
</dbReference>
<dbReference type="HAMAP" id="MF_02004">
    <property type="entry name" value="Val_tRNA_synth_type1"/>
    <property type="match status" value="1"/>
</dbReference>
<dbReference type="InterPro" id="IPR009080">
    <property type="entry name" value="tRNAsynth_Ia_anticodon-bd"/>
</dbReference>
<dbReference type="InterPro" id="IPR033705">
    <property type="entry name" value="Anticodon_Ia_Val"/>
</dbReference>
<comment type="caution">
    <text evidence="14">The sequence shown here is derived from an EMBL/GenBank/DDBJ whole genome shotgun (WGS) entry which is preliminary data.</text>
</comment>
<dbReference type="InterPro" id="IPR002300">
    <property type="entry name" value="aa-tRNA-synth_Ia"/>
</dbReference>
<dbReference type="InterPro" id="IPR037118">
    <property type="entry name" value="Val-tRNA_synth_C_sf"/>
</dbReference>
<accession>A0ABR0AR92</accession>
<dbReference type="EMBL" id="JAOYFB010000038">
    <property type="protein sequence ID" value="KAK4027637.1"/>
    <property type="molecule type" value="Genomic_DNA"/>
</dbReference>
<dbReference type="NCBIfam" id="NF004349">
    <property type="entry name" value="PRK05729.1"/>
    <property type="match status" value="1"/>
</dbReference>
<dbReference type="Proteomes" id="UP001234178">
    <property type="component" value="Unassembled WGS sequence"/>
</dbReference>
<proteinExistence type="inferred from homology"/>
<dbReference type="PANTHER" id="PTHR11946:SF109">
    <property type="entry name" value="VALINE--TRNA LIGASE"/>
    <property type="match status" value="1"/>
</dbReference>
<keyword evidence="4 10" id="KW-0547">Nucleotide-binding</keyword>
<dbReference type="InterPro" id="IPR002303">
    <property type="entry name" value="Valyl-tRNA_ligase"/>
</dbReference>
<protein>
    <recommendedName>
        <fullName evidence="8">Valine--tRNA ligase</fullName>
        <ecNumber evidence="2">6.1.1.9</ecNumber>
    </recommendedName>
    <alternativeName>
        <fullName evidence="9">Valyl-tRNA synthetase</fullName>
    </alternativeName>
</protein>
<evidence type="ECO:0000259" key="13">
    <source>
        <dbReference type="Pfam" id="PF08264"/>
    </source>
</evidence>
<feature type="coiled-coil region" evidence="11">
    <location>
        <begin position="928"/>
        <end position="993"/>
    </location>
</feature>
<dbReference type="Gene3D" id="3.40.50.620">
    <property type="entry name" value="HUPs"/>
    <property type="match status" value="2"/>
</dbReference>
<evidence type="ECO:0000256" key="10">
    <source>
        <dbReference type="RuleBase" id="RU363035"/>
    </source>
</evidence>
<gene>
    <name evidence="14" type="ORF">OUZ56_016684</name>
</gene>
<evidence type="ECO:0000256" key="5">
    <source>
        <dbReference type="ARBA" id="ARBA00022840"/>
    </source>
</evidence>
<evidence type="ECO:0000256" key="11">
    <source>
        <dbReference type="SAM" id="Coils"/>
    </source>
</evidence>
<dbReference type="CDD" id="cd07962">
    <property type="entry name" value="Anticodon_Ia_Val"/>
    <property type="match status" value="1"/>
</dbReference>
<sequence length="993" mass="113814">MLKVAPRRIFLLSSRRLATAKLQLPKNVKDEMPKAYSPATVEENWYEWWECNSFFRHHKPLPSTKKFSMVLPPPNITGTLHIGHALTCAIQDSLVCWNRMKGKDTHWFPGCDHAGIATQVIVEKNLNSQNITREQLGRKKFEEEIWKWKDEKENTIYKQLKALGATLNWEKAVFTMDPKMCYAVNEAFIQLHRKGKIYRKESLVNWSCQLRSAISDIEVDHQLVDGPKGILVPGYDKPVTFGYIYQFEYKLWDSNERIVVSTTRPETILGDMAIAVHPEDMRYKKYIGKSVIHPVFHTKLPIIADSEVDQQFGTGALKVTPAHDPKDYEMAKRHGLEMFSIFDDRGISNKNCNQFHGLPRFELREKMVDFLRDNNLLQGILPHQMSVPVCSRSGDIIEPLLRPQWFVDTQEMAQKAMEAVQSGKLKIYPPQFERVWFEWLGNIKDWCISRQLWWGHRVPAYNLAGAKETAIWIAAHNSEKAVEHAKNHGLDYTSVNQDEDVLDTWFSSSLFPFSVCGWPEHTMDLRNLFPLDLMETGHDILFFWVARMVMMSLELTGELPFKEILLHGIICDSQGRKMSKSLGNVIDPLDIVYGASLKCMEDKLESSFQKGHLSSKEFEKAIAEKRTAFPSGIPQTGADALRFTLCSYNVKSHFINLDMAILKRNRLFCNKIWQATRFLFLLLDEISPKRGSDYFSWLNEPNNSSVVNQWIMNGLAKMVNQIDGAMTRYDFHHATDALYNFLYGNLCDVYLEAIKPLTGADKQQSALVLVVCLETALRCLVPFMPFLSEELYQRLHTKLADLGIPSSQSVSILVAEYPSKDEFALWRNEELEKTVDSVLRAVTELRNMKLEYGLAKSKPDAVFVCPSERVLSQTDHYSKLMSTIAGLKSVTIYGDMCLTNSSEKACWASRTVENCSVHLNLAGMVDRKMELKKNQEKLKKLVENLARLEANMGTASYRSSAPSHVQETHRLKVASLQTEIRQLKEYAKELAKM</sequence>
<dbReference type="SUPFAM" id="SSF47323">
    <property type="entry name" value="Anticodon-binding domain of a subclass of class I aminoacyl-tRNA synthetases"/>
    <property type="match status" value="1"/>
</dbReference>
<evidence type="ECO:0000256" key="6">
    <source>
        <dbReference type="ARBA" id="ARBA00022917"/>
    </source>
</evidence>
<keyword evidence="15" id="KW-1185">Reference proteome</keyword>
<keyword evidence="7 10" id="KW-0030">Aminoacyl-tRNA synthetase</keyword>
<feature type="domain" description="Aminoacyl-tRNA synthetase class Ia" evidence="12">
    <location>
        <begin position="45"/>
        <end position="649"/>
    </location>
</feature>
<dbReference type="Pfam" id="PF00133">
    <property type="entry name" value="tRNA-synt_1"/>
    <property type="match status" value="1"/>
</dbReference>
<keyword evidence="6 10" id="KW-0648">Protein biosynthesis</keyword>
<dbReference type="Pfam" id="PF08264">
    <property type="entry name" value="Anticodon_1"/>
    <property type="match status" value="1"/>
</dbReference>
<dbReference type="InterPro" id="IPR001412">
    <property type="entry name" value="aa-tRNA-synth_I_CS"/>
</dbReference>
<feature type="domain" description="Methionyl/Valyl/Leucyl/Isoleucyl-tRNA synthetase anticodon-binding" evidence="13">
    <location>
        <begin position="708"/>
        <end position="862"/>
    </location>
</feature>
<dbReference type="Gene3D" id="1.10.287.380">
    <property type="entry name" value="Valyl-tRNA synthetase, C-terminal domain"/>
    <property type="match status" value="1"/>
</dbReference>
<evidence type="ECO:0000256" key="1">
    <source>
        <dbReference type="ARBA" id="ARBA00005594"/>
    </source>
</evidence>
<dbReference type="PANTHER" id="PTHR11946">
    <property type="entry name" value="VALYL-TRNA SYNTHETASES"/>
    <property type="match status" value="1"/>
</dbReference>
<dbReference type="EC" id="6.1.1.9" evidence="2"/>
<reference evidence="14 15" key="1">
    <citation type="journal article" date="2023" name="Nucleic Acids Res.">
        <title>The hologenome of Daphnia magna reveals possible DNA methylation and microbiome-mediated evolution of the host genome.</title>
        <authorList>
            <person name="Chaturvedi A."/>
            <person name="Li X."/>
            <person name="Dhandapani V."/>
            <person name="Marshall H."/>
            <person name="Kissane S."/>
            <person name="Cuenca-Cambronero M."/>
            <person name="Asole G."/>
            <person name="Calvet F."/>
            <person name="Ruiz-Romero M."/>
            <person name="Marangio P."/>
            <person name="Guigo R."/>
            <person name="Rago D."/>
            <person name="Mirbahai L."/>
            <person name="Eastwood N."/>
            <person name="Colbourne J.K."/>
            <person name="Zhou J."/>
            <person name="Mallon E."/>
            <person name="Orsini L."/>
        </authorList>
    </citation>
    <scope>NUCLEOTIDE SEQUENCE [LARGE SCALE GENOMIC DNA]</scope>
    <source>
        <strain evidence="14">LRV0_1</strain>
    </source>
</reference>
<dbReference type="InterPro" id="IPR014729">
    <property type="entry name" value="Rossmann-like_a/b/a_fold"/>
</dbReference>
<dbReference type="PRINTS" id="PR00986">
    <property type="entry name" value="TRNASYNTHVAL"/>
</dbReference>
<dbReference type="SUPFAM" id="SSF50677">
    <property type="entry name" value="ValRS/IleRS/LeuRS editing domain"/>
    <property type="match status" value="1"/>
</dbReference>
<evidence type="ECO:0000256" key="4">
    <source>
        <dbReference type="ARBA" id="ARBA00022741"/>
    </source>
</evidence>
<dbReference type="PROSITE" id="PS00178">
    <property type="entry name" value="AA_TRNA_LIGASE_I"/>
    <property type="match status" value="1"/>
</dbReference>
<evidence type="ECO:0000256" key="7">
    <source>
        <dbReference type="ARBA" id="ARBA00023146"/>
    </source>
</evidence>
<dbReference type="InterPro" id="IPR009008">
    <property type="entry name" value="Val/Leu/Ile-tRNA-synth_edit"/>
</dbReference>
<evidence type="ECO:0000256" key="3">
    <source>
        <dbReference type="ARBA" id="ARBA00022598"/>
    </source>
</evidence>
<evidence type="ECO:0000256" key="9">
    <source>
        <dbReference type="ARBA" id="ARBA00029936"/>
    </source>
</evidence>
<evidence type="ECO:0000256" key="8">
    <source>
        <dbReference type="ARBA" id="ARBA00024407"/>
    </source>
</evidence>